<dbReference type="AlphaFoldDB" id="A0A8J8N9G7"/>
<keyword evidence="1" id="KW-0812">Transmembrane</keyword>
<keyword evidence="1" id="KW-0472">Membrane</keyword>
<keyword evidence="1" id="KW-1133">Transmembrane helix</keyword>
<keyword evidence="3" id="KW-1185">Reference proteome</keyword>
<dbReference type="Proteomes" id="UP000785679">
    <property type="component" value="Unassembled WGS sequence"/>
</dbReference>
<gene>
    <name evidence="2" type="ORF">FGO68_gene8223</name>
</gene>
<name>A0A8J8N9G7_HALGN</name>
<comment type="caution">
    <text evidence="2">The sequence shown here is derived from an EMBL/GenBank/DDBJ whole genome shotgun (WGS) entry which is preliminary data.</text>
</comment>
<accession>A0A8J8N9G7</accession>
<feature type="transmembrane region" description="Helical" evidence="1">
    <location>
        <begin position="63"/>
        <end position="90"/>
    </location>
</feature>
<evidence type="ECO:0000256" key="1">
    <source>
        <dbReference type="SAM" id="Phobius"/>
    </source>
</evidence>
<sequence length="142" mass="16271">MFNMSETSSKILSQLANAQPTVKSDPTFRIDSMLEWSNPALYSIQTRYENADSRLANQGSNNYYFIAYAVATSFVFFSLLFSLVFANYFYRISKRENFKEGVKIFARALAAIQFTLITLFAVPIFTILLQGFQCEEDGWSSR</sequence>
<proteinExistence type="predicted"/>
<feature type="transmembrane region" description="Helical" evidence="1">
    <location>
        <begin position="111"/>
        <end position="132"/>
    </location>
</feature>
<organism evidence="2 3">
    <name type="scientific">Halteria grandinella</name>
    <dbReference type="NCBI Taxonomy" id="5974"/>
    <lineage>
        <taxon>Eukaryota</taxon>
        <taxon>Sar</taxon>
        <taxon>Alveolata</taxon>
        <taxon>Ciliophora</taxon>
        <taxon>Intramacronucleata</taxon>
        <taxon>Spirotrichea</taxon>
        <taxon>Stichotrichia</taxon>
        <taxon>Sporadotrichida</taxon>
        <taxon>Halteriidae</taxon>
        <taxon>Halteria</taxon>
    </lineage>
</organism>
<protein>
    <submittedName>
        <fullName evidence="2">Uncharacterized protein</fullName>
    </submittedName>
</protein>
<reference evidence="2" key="1">
    <citation type="submission" date="2019-06" db="EMBL/GenBank/DDBJ databases">
        <authorList>
            <person name="Zheng W."/>
        </authorList>
    </citation>
    <scope>NUCLEOTIDE SEQUENCE</scope>
    <source>
        <strain evidence="2">QDHG01</strain>
    </source>
</reference>
<dbReference type="EMBL" id="RRYP01032828">
    <property type="protein sequence ID" value="TNV70779.1"/>
    <property type="molecule type" value="Genomic_DNA"/>
</dbReference>
<evidence type="ECO:0000313" key="3">
    <source>
        <dbReference type="Proteomes" id="UP000785679"/>
    </source>
</evidence>
<evidence type="ECO:0000313" key="2">
    <source>
        <dbReference type="EMBL" id="TNV70779.1"/>
    </source>
</evidence>